<keyword evidence="3" id="KW-1185">Reference proteome</keyword>
<protein>
    <submittedName>
        <fullName evidence="2">Uncharacterized protein</fullName>
    </submittedName>
</protein>
<keyword evidence="1" id="KW-0472">Membrane</keyword>
<name>A0A9P5XZT0_9AGAR</name>
<comment type="caution">
    <text evidence="2">The sequence shown here is derived from an EMBL/GenBank/DDBJ whole genome shotgun (WGS) entry which is preliminary data.</text>
</comment>
<accession>A0A9P5XZT0</accession>
<evidence type="ECO:0000313" key="2">
    <source>
        <dbReference type="EMBL" id="KAF9460084.1"/>
    </source>
</evidence>
<feature type="transmembrane region" description="Helical" evidence="1">
    <location>
        <begin position="33"/>
        <end position="55"/>
    </location>
</feature>
<reference evidence="2" key="1">
    <citation type="submission" date="2020-11" db="EMBL/GenBank/DDBJ databases">
        <authorList>
            <consortium name="DOE Joint Genome Institute"/>
            <person name="Ahrendt S."/>
            <person name="Riley R."/>
            <person name="Andreopoulos W."/>
            <person name="Labutti K."/>
            <person name="Pangilinan J."/>
            <person name="Ruiz-Duenas F.J."/>
            <person name="Barrasa J.M."/>
            <person name="Sanchez-Garcia M."/>
            <person name="Camarero S."/>
            <person name="Miyauchi S."/>
            <person name="Serrano A."/>
            <person name="Linde D."/>
            <person name="Babiker R."/>
            <person name="Drula E."/>
            <person name="Ayuso-Fernandez I."/>
            <person name="Pacheco R."/>
            <person name="Padilla G."/>
            <person name="Ferreira P."/>
            <person name="Barriuso J."/>
            <person name="Kellner H."/>
            <person name="Castanera R."/>
            <person name="Alfaro M."/>
            <person name="Ramirez L."/>
            <person name="Pisabarro A.G."/>
            <person name="Kuo A."/>
            <person name="Tritt A."/>
            <person name="Lipzen A."/>
            <person name="He G."/>
            <person name="Yan M."/>
            <person name="Ng V."/>
            <person name="Cullen D."/>
            <person name="Martin F."/>
            <person name="Rosso M.-N."/>
            <person name="Henrissat B."/>
            <person name="Hibbett D."/>
            <person name="Martinez A.T."/>
            <person name="Grigoriev I.V."/>
        </authorList>
    </citation>
    <scope>NUCLEOTIDE SEQUENCE</scope>
    <source>
        <strain evidence="2">CBS 247.69</strain>
    </source>
</reference>
<evidence type="ECO:0000313" key="3">
    <source>
        <dbReference type="Proteomes" id="UP000807353"/>
    </source>
</evidence>
<dbReference type="Proteomes" id="UP000807353">
    <property type="component" value="Unassembled WGS sequence"/>
</dbReference>
<organism evidence="2 3">
    <name type="scientific">Collybia nuda</name>
    <dbReference type="NCBI Taxonomy" id="64659"/>
    <lineage>
        <taxon>Eukaryota</taxon>
        <taxon>Fungi</taxon>
        <taxon>Dikarya</taxon>
        <taxon>Basidiomycota</taxon>
        <taxon>Agaricomycotina</taxon>
        <taxon>Agaricomycetes</taxon>
        <taxon>Agaricomycetidae</taxon>
        <taxon>Agaricales</taxon>
        <taxon>Tricholomatineae</taxon>
        <taxon>Clitocybaceae</taxon>
        <taxon>Collybia</taxon>
    </lineage>
</organism>
<sequence>MWCSKFKFPVKTASASTQPPLCFQFNLFTTTSLAFHGFSAMSTIAHLYFSLYFWYTGYKGFQGIVITFLIHYTNGYMLISNQQTSHRMEYNTTIGANLE</sequence>
<dbReference type="AlphaFoldDB" id="A0A9P5XZT0"/>
<keyword evidence="1" id="KW-1133">Transmembrane helix</keyword>
<proteinExistence type="predicted"/>
<evidence type="ECO:0000256" key="1">
    <source>
        <dbReference type="SAM" id="Phobius"/>
    </source>
</evidence>
<dbReference type="EMBL" id="MU150305">
    <property type="protein sequence ID" value="KAF9460084.1"/>
    <property type="molecule type" value="Genomic_DNA"/>
</dbReference>
<keyword evidence="1" id="KW-0812">Transmembrane</keyword>
<gene>
    <name evidence="2" type="ORF">BDZ94DRAFT_949949</name>
</gene>
<feature type="transmembrane region" description="Helical" evidence="1">
    <location>
        <begin position="61"/>
        <end position="79"/>
    </location>
</feature>